<evidence type="ECO:0000313" key="3">
    <source>
        <dbReference type="Proteomes" id="UP000541583"/>
    </source>
</evidence>
<dbReference type="Proteomes" id="UP000548326">
    <property type="component" value="Unassembled WGS sequence"/>
</dbReference>
<comment type="caution">
    <text evidence="2">The sequence shown here is derived from an EMBL/GenBank/DDBJ whole genome shotgun (WGS) entry which is preliminary data.</text>
</comment>
<evidence type="ECO:0000313" key="2">
    <source>
        <dbReference type="EMBL" id="MBB6127416.1"/>
    </source>
</evidence>
<gene>
    <name evidence="2" type="ORF">HDF22_001522</name>
    <name evidence="1" type="ORF">HDF23_001730</name>
</gene>
<evidence type="ECO:0000313" key="1">
    <source>
        <dbReference type="EMBL" id="MBB6108987.1"/>
    </source>
</evidence>
<dbReference type="EMBL" id="JACHCB010000003">
    <property type="protein sequence ID" value="MBB6108987.1"/>
    <property type="molecule type" value="Genomic_DNA"/>
</dbReference>
<name>A0A1N6UYH4_9SPHI</name>
<keyword evidence="3" id="KW-1185">Reference proteome</keyword>
<organism evidence="2 4">
    <name type="scientific">Mucilaginibacter lappiensis</name>
    <dbReference type="NCBI Taxonomy" id="354630"/>
    <lineage>
        <taxon>Bacteria</taxon>
        <taxon>Pseudomonadati</taxon>
        <taxon>Bacteroidota</taxon>
        <taxon>Sphingobacteriia</taxon>
        <taxon>Sphingobacteriales</taxon>
        <taxon>Sphingobacteriaceae</taxon>
        <taxon>Mucilaginibacter</taxon>
    </lineage>
</organism>
<protein>
    <submittedName>
        <fullName evidence="2">Uncharacterized protein</fullName>
    </submittedName>
</protein>
<dbReference type="EMBL" id="JACHCA010000003">
    <property type="protein sequence ID" value="MBB6127416.1"/>
    <property type="molecule type" value="Genomic_DNA"/>
</dbReference>
<dbReference type="STRING" id="354630.SAMN05421821_103224"/>
<reference evidence="3 4" key="1">
    <citation type="submission" date="2020-08" db="EMBL/GenBank/DDBJ databases">
        <title>Genomic Encyclopedia of Type Strains, Phase IV (KMG-V): Genome sequencing to study the core and pangenomes of soil and plant-associated prokaryotes.</title>
        <authorList>
            <person name="Whitman W."/>
        </authorList>
    </citation>
    <scope>NUCLEOTIDE SEQUENCE [LARGE SCALE GENOMIC DNA]</scope>
    <source>
        <strain evidence="1 3">ANJLi2</strain>
        <strain evidence="2 4">MP601</strain>
    </source>
</reference>
<dbReference type="Proteomes" id="UP000541583">
    <property type="component" value="Unassembled WGS sequence"/>
</dbReference>
<proteinExistence type="predicted"/>
<dbReference type="RefSeq" id="WP_175614075.1">
    <property type="nucleotide sequence ID" value="NZ_FTMG01000003.1"/>
</dbReference>
<sequence length="53" mass="6049">MSASQNIKVAVDAVVFGYTSKRKPTVPQMLTEGNISDEHHELFDFIINKYLKH</sequence>
<dbReference type="AlphaFoldDB" id="A0A1N6UYH4"/>
<accession>A0A1N6UYH4</accession>
<evidence type="ECO:0000313" key="4">
    <source>
        <dbReference type="Proteomes" id="UP000548326"/>
    </source>
</evidence>